<dbReference type="PANTHER" id="PTHR37984">
    <property type="entry name" value="PROTEIN CBG26694"/>
    <property type="match status" value="1"/>
</dbReference>
<evidence type="ECO:0000256" key="6">
    <source>
        <dbReference type="ARBA" id="ARBA00022801"/>
    </source>
</evidence>
<dbReference type="InterPro" id="IPR041588">
    <property type="entry name" value="Integrase_H2C2"/>
</dbReference>
<comment type="caution">
    <text evidence="10">The sequence shown here is derived from an EMBL/GenBank/DDBJ whole genome shotgun (WGS) entry which is preliminary data.</text>
</comment>
<comment type="subcellular location">
    <subcellularLocation>
        <location evidence="1">Mitochondrion</location>
    </subcellularLocation>
</comment>
<dbReference type="AlphaFoldDB" id="A0A8H7N6F2"/>
<dbReference type="CDD" id="cd09274">
    <property type="entry name" value="RNase_HI_RT_Ty3"/>
    <property type="match status" value="1"/>
</dbReference>
<proteinExistence type="predicted"/>
<evidence type="ECO:0000313" key="11">
    <source>
        <dbReference type="Proteomes" id="UP000616885"/>
    </source>
</evidence>
<dbReference type="SUPFAM" id="SSF56672">
    <property type="entry name" value="DNA/RNA polymerases"/>
    <property type="match status" value="1"/>
</dbReference>
<dbReference type="Gene3D" id="1.10.340.70">
    <property type="match status" value="1"/>
</dbReference>
<gene>
    <name evidence="10" type="ORF">IM811_015987</name>
</gene>
<dbReference type="GO" id="GO:0016787">
    <property type="term" value="F:hydrolase activity"/>
    <property type="evidence" value="ECO:0007669"/>
    <property type="project" value="UniProtKB-KW"/>
</dbReference>
<evidence type="ECO:0000256" key="8">
    <source>
        <dbReference type="ARBA" id="ARBA00023128"/>
    </source>
</evidence>
<dbReference type="InterPro" id="IPR050951">
    <property type="entry name" value="Retrovirus_Pol_polyprotein"/>
</dbReference>
<dbReference type="Gene3D" id="3.10.10.10">
    <property type="entry name" value="HIV Type 1 Reverse Transcriptase, subunit A, domain 1"/>
    <property type="match status" value="1"/>
</dbReference>
<organism evidence="10 11">
    <name type="scientific">Bionectria ochroleuca</name>
    <name type="common">Gliocladium roseum</name>
    <dbReference type="NCBI Taxonomy" id="29856"/>
    <lineage>
        <taxon>Eukaryota</taxon>
        <taxon>Fungi</taxon>
        <taxon>Dikarya</taxon>
        <taxon>Ascomycota</taxon>
        <taxon>Pezizomycotina</taxon>
        <taxon>Sordariomycetes</taxon>
        <taxon>Hypocreomycetidae</taxon>
        <taxon>Hypocreales</taxon>
        <taxon>Bionectriaceae</taxon>
        <taxon>Clonostachys</taxon>
    </lineage>
</organism>
<keyword evidence="7" id="KW-0695">RNA-directed DNA polymerase</keyword>
<evidence type="ECO:0000259" key="9">
    <source>
        <dbReference type="PROSITE" id="PS50878"/>
    </source>
</evidence>
<dbReference type="EMBL" id="JADCTT010000007">
    <property type="protein sequence ID" value="KAF9749960.1"/>
    <property type="molecule type" value="Genomic_DNA"/>
</dbReference>
<keyword evidence="3" id="KW-0548">Nucleotidyltransferase</keyword>
<accession>A0A8H7N6F2</accession>
<keyword evidence="2" id="KW-0808">Transferase</keyword>
<name>A0A8H7N6F2_BIOOC</name>
<sequence>MDKDNSDSSSSSNNDTEVELLREQILQLQEHLATIQQEIATVTNLIGQQAAQNANLQAQAQANKESDAWHEYARAEHSKEEEQLKNIPDEYRIYNKLFKETLKTGLPEHNQWDHEISIIKGGEPAFHKLYNLTEPQLQTLREYIDDILAKGYIRLSTSSAGYPVIFIPKKNGKLRLIGKQWFTALDLKGAYNLIRIKEGDEWKTAFRTKFSLYEYLVIPFGLTNTPATFQRIINQVLREYLDIFVVIYLNNILIFSDNLETHKEHVHKVLKKLEDAKLLVEPEKSHFHIQKVNFLGHTIRPNEIRIEQGKIAAVKDWETPKTVKEVQAFLGFANYYRRFIKDYGKIAQEAFNKIKNRILSEPVLQIFNPTREVELETDTSDYTIGAQLGQRDDKGVLHPVAFFSKKLHGTELNYPIYNKEFIAIIRTFEEFKHYCLGIIHKVKVYTDYKNIQYFTTTQQLNGRQIRYTEYLSQFDYEIIYRKESENRRADTLSCKPEYEQTKALGATLKETAHIKVQIDTIPSLEKLQQEARIALIKEIHKHPLSGHQGVKKTLNRIKQHHDYPGLRKKYRLWFQNTIHAHKSNPHNTNYTENSNQSQYQNNYSNQYPSIISLNYQSLKNQ</sequence>
<dbReference type="GO" id="GO:0003964">
    <property type="term" value="F:RNA-directed DNA polymerase activity"/>
    <property type="evidence" value="ECO:0007669"/>
    <property type="project" value="UniProtKB-KW"/>
</dbReference>
<dbReference type="Pfam" id="PF17921">
    <property type="entry name" value="Integrase_H2C2"/>
    <property type="match status" value="1"/>
</dbReference>
<keyword evidence="4" id="KW-0540">Nuclease</keyword>
<evidence type="ECO:0000256" key="7">
    <source>
        <dbReference type="ARBA" id="ARBA00022918"/>
    </source>
</evidence>
<feature type="domain" description="Reverse transcriptase" evidence="9">
    <location>
        <begin position="100"/>
        <end position="299"/>
    </location>
</feature>
<dbReference type="InterPro" id="IPR041373">
    <property type="entry name" value="RT_RNaseH"/>
</dbReference>
<dbReference type="Pfam" id="PF00078">
    <property type="entry name" value="RVT_1"/>
    <property type="match status" value="1"/>
</dbReference>
<dbReference type="GO" id="GO:0004519">
    <property type="term" value="F:endonuclease activity"/>
    <property type="evidence" value="ECO:0007669"/>
    <property type="project" value="UniProtKB-KW"/>
</dbReference>
<dbReference type="Pfam" id="PF17917">
    <property type="entry name" value="RT_RNaseH"/>
    <property type="match status" value="1"/>
</dbReference>
<dbReference type="Gene3D" id="3.30.70.270">
    <property type="match status" value="2"/>
</dbReference>
<dbReference type="PROSITE" id="PS50878">
    <property type="entry name" value="RT_POL"/>
    <property type="match status" value="1"/>
</dbReference>
<dbReference type="Proteomes" id="UP000616885">
    <property type="component" value="Unassembled WGS sequence"/>
</dbReference>
<dbReference type="InterPro" id="IPR043502">
    <property type="entry name" value="DNA/RNA_pol_sf"/>
</dbReference>
<keyword evidence="5" id="KW-0255">Endonuclease</keyword>
<dbReference type="PANTHER" id="PTHR37984:SF5">
    <property type="entry name" value="PROTEIN NYNRIN-LIKE"/>
    <property type="match status" value="1"/>
</dbReference>
<protein>
    <recommendedName>
        <fullName evidence="9">Reverse transcriptase domain-containing protein</fullName>
    </recommendedName>
</protein>
<dbReference type="CDD" id="cd01647">
    <property type="entry name" value="RT_LTR"/>
    <property type="match status" value="1"/>
</dbReference>
<dbReference type="InterPro" id="IPR000477">
    <property type="entry name" value="RT_dom"/>
</dbReference>
<keyword evidence="6" id="KW-0378">Hydrolase</keyword>
<reference evidence="10" key="1">
    <citation type="submission" date="2020-10" db="EMBL/GenBank/DDBJ databases">
        <title>High-Quality Genome Resource of Clonostachys rosea strain S41 by Oxford Nanopore Long-Read Sequencing.</title>
        <authorList>
            <person name="Wang H."/>
        </authorList>
    </citation>
    <scope>NUCLEOTIDE SEQUENCE</scope>
    <source>
        <strain evidence="10">S41</strain>
    </source>
</reference>
<keyword evidence="8" id="KW-0496">Mitochondrion</keyword>
<evidence type="ECO:0000256" key="2">
    <source>
        <dbReference type="ARBA" id="ARBA00022679"/>
    </source>
</evidence>
<evidence type="ECO:0000256" key="4">
    <source>
        <dbReference type="ARBA" id="ARBA00022722"/>
    </source>
</evidence>
<evidence type="ECO:0000256" key="3">
    <source>
        <dbReference type="ARBA" id="ARBA00022695"/>
    </source>
</evidence>
<evidence type="ECO:0000256" key="5">
    <source>
        <dbReference type="ARBA" id="ARBA00022759"/>
    </source>
</evidence>
<evidence type="ECO:0000256" key="1">
    <source>
        <dbReference type="ARBA" id="ARBA00004173"/>
    </source>
</evidence>
<dbReference type="InterPro" id="IPR043128">
    <property type="entry name" value="Rev_trsase/Diguanyl_cyclase"/>
</dbReference>
<dbReference type="GO" id="GO:0005739">
    <property type="term" value="C:mitochondrion"/>
    <property type="evidence" value="ECO:0007669"/>
    <property type="project" value="UniProtKB-SubCell"/>
</dbReference>
<evidence type="ECO:0000313" key="10">
    <source>
        <dbReference type="EMBL" id="KAF9749960.1"/>
    </source>
</evidence>